<dbReference type="PROSITE" id="PS50005">
    <property type="entry name" value="TPR"/>
    <property type="match status" value="1"/>
</dbReference>
<dbReference type="Gene3D" id="1.25.40.10">
    <property type="entry name" value="Tetratricopeptide repeat domain"/>
    <property type="match status" value="1"/>
</dbReference>
<dbReference type="GO" id="GO:0004016">
    <property type="term" value="F:adenylate cyclase activity"/>
    <property type="evidence" value="ECO:0007669"/>
    <property type="project" value="UniProtKB-ARBA"/>
</dbReference>
<dbReference type="PANTHER" id="PTHR43081">
    <property type="entry name" value="ADENYLATE CYCLASE, TERMINAL-DIFFERENTIATION SPECIFIC-RELATED"/>
    <property type="match status" value="1"/>
</dbReference>
<dbReference type="InterPro" id="IPR050697">
    <property type="entry name" value="Adenylyl/Guanylyl_Cyclase_3/4"/>
</dbReference>
<dbReference type="OrthoDB" id="7318636at2"/>
<name>A0A2W7BZ15_9HYPH</name>
<dbReference type="CDD" id="cd07302">
    <property type="entry name" value="CHD"/>
    <property type="match status" value="1"/>
</dbReference>
<evidence type="ECO:0000256" key="1">
    <source>
        <dbReference type="PROSITE-ProRule" id="PRU00339"/>
    </source>
</evidence>
<keyword evidence="1" id="KW-0802">TPR repeat</keyword>
<feature type="repeat" description="TPR" evidence="1">
    <location>
        <begin position="414"/>
        <end position="447"/>
    </location>
</feature>
<feature type="domain" description="Guanylate cyclase" evidence="2">
    <location>
        <begin position="12"/>
        <end position="127"/>
    </location>
</feature>
<dbReference type="Proteomes" id="UP000248616">
    <property type="component" value="Unassembled WGS sequence"/>
</dbReference>
<evidence type="ECO:0000259" key="2">
    <source>
        <dbReference type="PROSITE" id="PS50125"/>
    </source>
</evidence>
<organism evidence="3 4">
    <name type="scientific">Mesorhizobium kowhaii</name>
    <dbReference type="NCBI Taxonomy" id="1300272"/>
    <lineage>
        <taxon>Bacteria</taxon>
        <taxon>Pseudomonadati</taxon>
        <taxon>Pseudomonadota</taxon>
        <taxon>Alphaproteobacteria</taxon>
        <taxon>Hyphomicrobiales</taxon>
        <taxon>Phyllobacteriaceae</taxon>
        <taxon>Mesorhizobium</taxon>
    </lineage>
</organism>
<dbReference type="SMART" id="SM00028">
    <property type="entry name" value="TPR"/>
    <property type="match status" value="4"/>
</dbReference>
<dbReference type="GO" id="GO:0035556">
    <property type="term" value="P:intracellular signal transduction"/>
    <property type="evidence" value="ECO:0007669"/>
    <property type="project" value="InterPro"/>
</dbReference>
<dbReference type="PANTHER" id="PTHR43081:SF19">
    <property type="entry name" value="PH-SENSITIVE ADENYLATE CYCLASE RV1264"/>
    <property type="match status" value="1"/>
</dbReference>
<dbReference type="Gene3D" id="3.30.70.1230">
    <property type="entry name" value="Nucleotide cyclase"/>
    <property type="match status" value="1"/>
</dbReference>
<dbReference type="InterPro" id="IPR011990">
    <property type="entry name" value="TPR-like_helical_dom_sf"/>
</dbReference>
<dbReference type="EMBL" id="MZXV01000055">
    <property type="protein sequence ID" value="PZV35854.1"/>
    <property type="molecule type" value="Genomic_DNA"/>
</dbReference>
<comment type="caution">
    <text evidence="3">The sequence shown here is derived from an EMBL/GenBank/DDBJ whole genome shotgun (WGS) entry which is preliminary data.</text>
</comment>
<dbReference type="AlphaFoldDB" id="A0A2W7BZ15"/>
<dbReference type="InterPro" id="IPR019734">
    <property type="entry name" value="TPR_rpt"/>
</dbReference>
<dbReference type="SUPFAM" id="SSF48452">
    <property type="entry name" value="TPR-like"/>
    <property type="match status" value="1"/>
</dbReference>
<dbReference type="InterPro" id="IPR001054">
    <property type="entry name" value="A/G_cyclase"/>
</dbReference>
<evidence type="ECO:0000313" key="3">
    <source>
        <dbReference type="EMBL" id="PZV35854.1"/>
    </source>
</evidence>
<reference evidence="4" key="1">
    <citation type="submission" date="2017-03" db="EMBL/GenBank/DDBJ databases">
        <authorList>
            <person name="Safronova V.I."/>
            <person name="Sazanova A.L."/>
            <person name="Chirak E.R."/>
        </authorList>
    </citation>
    <scope>NUCLEOTIDE SEQUENCE [LARGE SCALE GENOMIC DNA]</scope>
    <source>
        <strain evidence="4">Ach-343</strain>
    </source>
</reference>
<proteinExistence type="predicted"/>
<protein>
    <submittedName>
        <fullName evidence="3">Adenylate class-3/4/guanylyl cyclase</fullName>
    </submittedName>
</protein>
<evidence type="ECO:0000313" key="4">
    <source>
        <dbReference type="Proteomes" id="UP000248616"/>
    </source>
</evidence>
<dbReference type="SUPFAM" id="SSF55073">
    <property type="entry name" value="Nucleotide cyclase"/>
    <property type="match status" value="1"/>
</dbReference>
<accession>A0A2W7BZ15</accession>
<keyword evidence="4" id="KW-1185">Reference proteome</keyword>
<gene>
    <name evidence="3" type="ORF">B5V02_24815</name>
</gene>
<dbReference type="Gene3D" id="3.40.50.10070">
    <property type="entry name" value="TolB, N-terminal domain"/>
    <property type="match status" value="1"/>
</dbReference>
<dbReference type="InterPro" id="IPR029787">
    <property type="entry name" value="Nucleotide_cyclase"/>
</dbReference>
<sequence length="579" mass="63561">MPVVRVERRLAAIMAADIVAYSRLIEADEARTLASIRTLRSQVVDPLIADHRGRVAKLMGDGAIVEFGSVVEAVACAVAMQEGTAAHQREVPPENRIVFRIGINVGDVVVEDGDLLGDGVNIAARLEALAEPGGICIADAVQKQLAGKTDFAFEDTGERKLKNIAHPVRVWCWSKGSAPPAAGAPLSLPDRPSIAVLPFDNLSGQPEETYFSDGITEDIVTGLAHFRSLFVIARNSSFAFRGKSIEMAEIGRRLGVSYLLEGSVRRAGARVRITAQLIEAATGAHLWAERYDRSLDDIFAVQDEVAQTIVSTLVGRIEDAMLQQSLRRPTTSLAAYDCLLRGLAHFRNDTETANQQAREMFEKAVALDERYAVARSYSAFVKVAQNGHAAAPAEVLDAAYTEAKHALELDPLESRCHRILSTICLYRREYDMAEQHLRRAFDLNPNDTDGLIMKGRLLAFRGRPEDALVSLEAACRLNPLRPGWYDAHFGIALYSLRRFAEAAQAFKRMPLSGSWSSARLAACYAQLERTAEAQAAVAEVLRLRPDFSTAEYMRKSVLLEHAEDRELLREGLIKAGLPA</sequence>
<dbReference type="Pfam" id="PF00211">
    <property type="entry name" value="Guanylate_cyc"/>
    <property type="match status" value="1"/>
</dbReference>
<dbReference type="GO" id="GO:0006171">
    <property type="term" value="P:cAMP biosynthetic process"/>
    <property type="evidence" value="ECO:0007669"/>
    <property type="project" value="TreeGrafter"/>
</dbReference>
<dbReference type="PROSITE" id="PS50125">
    <property type="entry name" value="GUANYLATE_CYCLASE_2"/>
    <property type="match status" value="1"/>
</dbReference>